<accession>A0A9X4MBX1</accession>
<keyword evidence="2" id="KW-1185">Reference proteome</keyword>
<dbReference type="Proteomes" id="UP001152872">
    <property type="component" value="Unassembled WGS sequence"/>
</dbReference>
<dbReference type="EMBL" id="VBTY01000109">
    <property type="protein sequence ID" value="MDG3495560.1"/>
    <property type="molecule type" value="Genomic_DNA"/>
</dbReference>
<evidence type="ECO:0000313" key="1">
    <source>
        <dbReference type="EMBL" id="MDG3495560.1"/>
    </source>
</evidence>
<proteinExistence type="predicted"/>
<organism evidence="1 2">
    <name type="scientific">Pseudanabaena catenata USMAC16</name>
    <dbReference type="NCBI Taxonomy" id="1855837"/>
    <lineage>
        <taxon>Bacteria</taxon>
        <taxon>Bacillati</taxon>
        <taxon>Cyanobacteriota</taxon>
        <taxon>Cyanophyceae</taxon>
        <taxon>Pseudanabaenales</taxon>
        <taxon>Pseudanabaenaceae</taxon>
        <taxon>Pseudanabaena</taxon>
    </lineage>
</organism>
<evidence type="ECO:0000313" key="2">
    <source>
        <dbReference type="Proteomes" id="UP001152872"/>
    </source>
</evidence>
<name>A0A9X4MBX1_9CYAN</name>
<dbReference type="RefSeq" id="WP_009627692.1">
    <property type="nucleotide sequence ID" value="NZ_VBTY01000109.1"/>
</dbReference>
<reference evidence="1" key="1">
    <citation type="submission" date="2019-05" db="EMBL/GenBank/DDBJ databases">
        <title>Whole genome sequencing of Pseudanabaena catenata USMAC16.</title>
        <authorList>
            <person name="Khan Z."/>
            <person name="Omar W.M."/>
            <person name="Convey P."/>
            <person name="Merican F."/>
            <person name="Najimudin N."/>
        </authorList>
    </citation>
    <scope>NUCLEOTIDE SEQUENCE</scope>
    <source>
        <strain evidence="1">USMAC16</strain>
    </source>
</reference>
<protein>
    <submittedName>
        <fullName evidence="1">Uncharacterized protein</fullName>
    </submittedName>
</protein>
<dbReference type="AlphaFoldDB" id="A0A9X4MBX1"/>
<sequence length="208" mass="23920">MVDPSQPTHQSNTEMLAVPKELVLSIQEIIYLYKHHNQQNILDSLAKLILLAKKYEDIPLSKNLALPNYADDLEDESDDDFIKNWDDIFNVKVYIDTDIFGELDPRPPALVEIDIDNVSSNETVVQHTEATEIYVQAWKELAQSISALPEDLFTRLWTTAEIAKILECSPSSLRRSRRTGRLPIRIKDFILDCISHDGKRSLWFVRPS</sequence>
<gene>
    <name evidence="1" type="ORF">FEV09_13470</name>
</gene>
<comment type="caution">
    <text evidence="1">The sequence shown here is derived from an EMBL/GenBank/DDBJ whole genome shotgun (WGS) entry which is preliminary data.</text>
</comment>